<evidence type="ECO:0000313" key="11">
    <source>
        <dbReference type="Proteomes" id="UP000324585"/>
    </source>
</evidence>
<dbReference type="SUPFAM" id="SSF103506">
    <property type="entry name" value="Mitochondrial carrier"/>
    <property type="match status" value="1"/>
</dbReference>
<dbReference type="PROSITE" id="PS50920">
    <property type="entry name" value="SOLCAR"/>
    <property type="match status" value="3"/>
</dbReference>
<organism evidence="10 11">
    <name type="scientific">Porphyridium purpureum</name>
    <name type="common">Red alga</name>
    <name type="synonym">Porphyridium cruentum</name>
    <dbReference type="NCBI Taxonomy" id="35688"/>
    <lineage>
        <taxon>Eukaryota</taxon>
        <taxon>Rhodophyta</taxon>
        <taxon>Bangiophyceae</taxon>
        <taxon>Porphyridiales</taxon>
        <taxon>Porphyridiaceae</taxon>
        <taxon>Porphyridium</taxon>
    </lineage>
</organism>
<dbReference type="OMA" id="MYVCYGA"/>
<evidence type="ECO:0000256" key="8">
    <source>
        <dbReference type="SAM" id="MobiDB-lite"/>
    </source>
</evidence>
<keyword evidence="5 6" id="KW-0472">Membrane</keyword>
<keyword evidence="2 7" id="KW-0813">Transport</keyword>
<feature type="transmembrane region" description="Helical" evidence="9">
    <location>
        <begin position="233"/>
        <end position="251"/>
    </location>
</feature>
<dbReference type="OrthoDB" id="18574at2759"/>
<accession>A0A5J4YQ37</accession>
<gene>
    <name evidence="10" type="ORF">FVE85_8024</name>
</gene>
<evidence type="ECO:0000256" key="3">
    <source>
        <dbReference type="ARBA" id="ARBA00022692"/>
    </source>
</evidence>
<feature type="transmembrane region" description="Helical" evidence="9">
    <location>
        <begin position="138"/>
        <end position="159"/>
    </location>
</feature>
<name>A0A5J4YQ37_PORPP</name>
<dbReference type="InterPro" id="IPR023395">
    <property type="entry name" value="MCP_dom_sf"/>
</dbReference>
<proteinExistence type="inferred from homology"/>
<dbReference type="EMBL" id="VRMN01000009">
    <property type="protein sequence ID" value="KAA8492517.1"/>
    <property type="molecule type" value="Genomic_DNA"/>
</dbReference>
<dbReference type="InterPro" id="IPR002067">
    <property type="entry name" value="MCP"/>
</dbReference>
<dbReference type="GO" id="GO:0016020">
    <property type="term" value="C:membrane"/>
    <property type="evidence" value="ECO:0007669"/>
    <property type="project" value="UniProtKB-SubCell"/>
</dbReference>
<evidence type="ECO:0000313" key="10">
    <source>
        <dbReference type="EMBL" id="KAA8492517.1"/>
    </source>
</evidence>
<evidence type="ECO:0000256" key="4">
    <source>
        <dbReference type="ARBA" id="ARBA00022737"/>
    </source>
</evidence>
<evidence type="ECO:0000256" key="1">
    <source>
        <dbReference type="ARBA" id="ARBA00004141"/>
    </source>
</evidence>
<evidence type="ECO:0000256" key="6">
    <source>
        <dbReference type="PROSITE-ProRule" id="PRU00282"/>
    </source>
</evidence>
<feature type="repeat" description="Solcar" evidence="6">
    <location>
        <begin position="133"/>
        <end position="219"/>
    </location>
</feature>
<sequence>MPSFRAPIGAVAHIQMSHAVEDLVAGAVSGLIARMCIAPLDVVKIRIQVEPEEQRGRNAQHPGGAQQGTTSARGAVPPSRTLRLLVSIARHEGLRALWQGNLPAVIMVVPFSAVQFSAVGSFRTGLEQSLGLSAPGSIVLASAAAASCATLATYPLDLLRTRLAAQRHGEVYRGLVDGVVSIMRSRGVRGLYAGVGVSIVETVPYAVIGFTSYDFFKRTISSTDHFPRWMPDAFLSGALAGLVVKLCLLPLDNLKLRLQVQTDFFRSAQSSPGSSPLNGRQLCMNILRHEGLRAFYRGFAPTMLKTIPNSAIHFGVYEAVKRAWRARAPAAGEATTTPPDQD</sequence>
<dbReference type="PANTHER" id="PTHR24089">
    <property type="entry name" value="SOLUTE CARRIER FAMILY 25"/>
    <property type="match status" value="1"/>
</dbReference>
<dbReference type="Proteomes" id="UP000324585">
    <property type="component" value="Unassembled WGS sequence"/>
</dbReference>
<dbReference type="GO" id="GO:0055085">
    <property type="term" value="P:transmembrane transport"/>
    <property type="evidence" value="ECO:0007669"/>
    <property type="project" value="InterPro"/>
</dbReference>
<comment type="subcellular location">
    <subcellularLocation>
        <location evidence="1">Membrane</location>
        <topology evidence="1">Multi-pass membrane protein</topology>
    </subcellularLocation>
</comment>
<feature type="transmembrane region" description="Helical" evidence="9">
    <location>
        <begin position="191"/>
        <end position="213"/>
    </location>
</feature>
<feature type="repeat" description="Solcar" evidence="6">
    <location>
        <begin position="17"/>
        <end position="125"/>
    </location>
</feature>
<feature type="transmembrane region" description="Helical" evidence="9">
    <location>
        <begin position="100"/>
        <end position="118"/>
    </location>
</feature>
<comment type="caution">
    <text evidence="10">The sequence shown here is derived from an EMBL/GenBank/DDBJ whole genome shotgun (WGS) entry which is preliminary data.</text>
</comment>
<dbReference type="AlphaFoldDB" id="A0A5J4YQ37"/>
<keyword evidence="3 6" id="KW-0812">Transmembrane</keyword>
<evidence type="ECO:0000256" key="5">
    <source>
        <dbReference type="ARBA" id="ARBA00023136"/>
    </source>
</evidence>
<dbReference type="PRINTS" id="PR00926">
    <property type="entry name" value="MITOCARRIER"/>
</dbReference>
<protein>
    <submittedName>
        <fullName evidence="10">Mitochondrial thiamine pyrophosphate carrier 1</fullName>
    </submittedName>
</protein>
<feature type="region of interest" description="Disordered" evidence="8">
    <location>
        <begin position="53"/>
        <end position="75"/>
    </location>
</feature>
<keyword evidence="9" id="KW-1133">Transmembrane helix</keyword>
<evidence type="ECO:0000256" key="2">
    <source>
        <dbReference type="ARBA" id="ARBA00022448"/>
    </source>
</evidence>
<keyword evidence="11" id="KW-1185">Reference proteome</keyword>
<keyword evidence="4" id="KW-0677">Repeat</keyword>
<comment type="similarity">
    <text evidence="7">Belongs to the mitochondrial carrier (TC 2.A.29) family.</text>
</comment>
<evidence type="ECO:0000256" key="7">
    <source>
        <dbReference type="RuleBase" id="RU000488"/>
    </source>
</evidence>
<feature type="repeat" description="Solcar" evidence="6">
    <location>
        <begin position="228"/>
        <end position="323"/>
    </location>
</feature>
<dbReference type="Pfam" id="PF00153">
    <property type="entry name" value="Mito_carr"/>
    <property type="match status" value="3"/>
</dbReference>
<evidence type="ECO:0000256" key="9">
    <source>
        <dbReference type="SAM" id="Phobius"/>
    </source>
</evidence>
<dbReference type="Gene3D" id="1.50.40.10">
    <property type="entry name" value="Mitochondrial carrier domain"/>
    <property type="match status" value="2"/>
</dbReference>
<dbReference type="InterPro" id="IPR018108">
    <property type="entry name" value="MCP_transmembrane"/>
</dbReference>
<reference evidence="11" key="1">
    <citation type="journal article" date="2019" name="Nat. Commun.">
        <title>Expansion of phycobilisome linker gene families in mesophilic red algae.</title>
        <authorList>
            <person name="Lee J."/>
            <person name="Kim D."/>
            <person name="Bhattacharya D."/>
            <person name="Yoon H.S."/>
        </authorList>
    </citation>
    <scope>NUCLEOTIDE SEQUENCE [LARGE SCALE GENOMIC DNA]</scope>
    <source>
        <strain evidence="11">CCMP 1328</strain>
    </source>
</reference>